<evidence type="ECO:0000256" key="4">
    <source>
        <dbReference type="ARBA" id="ARBA00023136"/>
    </source>
</evidence>
<evidence type="ECO:0000256" key="5">
    <source>
        <dbReference type="SAM" id="Phobius"/>
    </source>
</evidence>
<dbReference type="PANTHER" id="PTHR23501">
    <property type="entry name" value="MAJOR FACILITATOR SUPERFAMILY"/>
    <property type="match status" value="1"/>
</dbReference>
<feature type="transmembrane region" description="Helical" evidence="5">
    <location>
        <begin position="150"/>
        <end position="171"/>
    </location>
</feature>
<keyword evidence="3 5" id="KW-1133">Transmembrane helix</keyword>
<dbReference type="OrthoDB" id="10021397at2759"/>
<gene>
    <name evidence="6" type="ORF">K458DRAFT_465018</name>
</gene>
<evidence type="ECO:0000313" key="6">
    <source>
        <dbReference type="EMBL" id="KAF2688517.1"/>
    </source>
</evidence>
<accession>A0A6G1JD76</accession>
<evidence type="ECO:0000313" key="7">
    <source>
        <dbReference type="Proteomes" id="UP000799291"/>
    </source>
</evidence>
<keyword evidence="7" id="KW-1185">Reference proteome</keyword>
<keyword evidence="2 5" id="KW-0812">Transmembrane</keyword>
<dbReference type="Proteomes" id="UP000799291">
    <property type="component" value="Unassembled WGS sequence"/>
</dbReference>
<organism evidence="6 7">
    <name type="scientific">Lentithecium fluviatile CBS 122367</name>
    <dbReference type="NCBI Taxonomy" id="1168545"/>
    <lineage>
        <taxon>Eukaryota</taxon>
        <taxon>Fungi</taxon>
        <taxon>Dikarya</taxon>
        <taxon>Ascomycota</taxon>
        <taxon>Pezizomycotina</taxon>
        <taxon>Dothideomycetes</taxon>
        <taxon>Pleosporomycetidae</taxon>
        <taxon>Pleosporales</taxon>
        <taxon>Massarineae</taxon>
        <taxon>Lentitheciaceae</taxon>
        <taxon>Lentithecium</taxon>
    </lineage>
</organism>
<keyword evidence="4 5" id="KW-0472">Membrane</keyword>
<dbReference type="PANTHER" id="PTHR23501:SF199">
    <property type="entry name" value="MFS EFFLUX TRANSPORTER INPD-RELATED"/>
    <property type="match status" value="1"/>
</dbReference>
<evidence type="ECO:0000256" key="3">
    <source>
        <dbReference type="ARBA" id="ARBA00022989"/>
    </source>
</evidence>
<protein>
    <submittedName>
        <fullName evidence="6">Uncharacterized protein</fullName>
    </submittedName>
</protein>
<dbReference type="GO" id="GO:0022857">
    <property type="term" value="F:transmembrane transporter activity"/>
    <property type="evidence" value="ECO:0007669"/>
    <property type="project" value="TreeGrafter"/>
</dbReference>
<dbReference type="GO" id="GO:0005886">
    <property type="term" value="C:plasma membrane"/>
    <property type="evidence" value="ECO:0007669"/>
    <property type="project" value="TreeGrafter"/>
</dbReference>
<comment type="subcellular location">
    <subcellularLocation>
        <location evidence="1">Membrane</location>
        <topology evidence="1">Multi-pass membrane protein</topology>
    </subcellularLocation>
</comment>
<evidence type="ECO:0000256" key="2">
    <source>
        <dbReference type="ARBA" id="ARBA00022692"/>
    </source>
</evidence>
<dbReference type="AlphaFoldDB" id="A0A6G1JD76"/>
<name>A0A6G1JD76_9PLEO</name>
<proteinExistence type="predicted"/>
<reference evidence="6" key="1">
    <citation type="journal article" date="2020" name="Stud. Mycol.">
        <title>101 Dothideomycetes genomes: a test case for predicting lifestyles and emergence of pathogens.</title>
        <authorList>
            <person name="Haridas S."/>
            <person name="Albert R."/>
            <person name="Binder M."/>
            <person name="Bloem J."/>
            <person name="Labutti K."/>
            <person name="Salamov A."/>
            <person name="Andreopoulos B."/>
            <person name="Baker S."/>
            <person name="Barry K."/>
            <person name="Bills G."/>
            <person name="Bluhm B."/>
            <person name="Cannon C."/>
            <person name="Castanera R."/>
            <person name="Culley D."/>
            <person name="Daum C."/>
            <person name="Ezra D."/>
            <person name="Gonzalez J."/>
            <person name="Henrissat B."/>
            <person name="Kuo A."/>
            <person name="Liang C."/>
            <person name="Lipzen A."/>
            <person name="Lutzoni F."/>
            <person name="Magnuson J."/>
            <person name="Mondo S."/>
            <person name="Nolan M."/>
            <person name="Ohm R."/>
            <person name="Pangilinan J."/>
            <person name="Park H.-J."/>
            <person name="Ramirez L."/>
            <person name="Alfaro M."/>
            <person name="Sun H."/>
            <person name="Tritt A."/>
            <person name="Yoshinaga Y."/>
            <person name="Zwiers L.-H."/>
            <person name="Turgeon B."/>
            <person name="Goodwin S."/>
            <person name="Spatafora J."/>
            <person name="Crous P."/>
            <person name="Grigoriev I."/>
        </authorList>
    </citation>
    <scope>NUCLEOTIDE SEQUENCE</scope>
    <source>
        <strain evidence="6">CBS 122367</strain>
    </source>
</reference>
<evidence type="ECO:0000256" key="1">
    <source>
        <dbReference type="ARBA" id="ARBA00004141"/>
    </source>
</evidence>
<dbReference type="EMBL" id="MU005573">
    <property type="protein sequence ID" value="KAF2688517.1"/>
    <property type="molecule type" value="Genomic_DNA"/>
</dbReference>
<sequence>MPVILVGQLICVVGTGLLTRLDMTTSTVEWTAFLVLTGTGLGMGINTPHTAIQAVMETETDVFLVHGVATFFSQLGGTIALPIGNAFISILLGNTSRNTPINDKCNFFYTDGLDAQIIVNAGPMAINQLASGSSTVLHIRLAYSKAIQHVVIFALAVVCASVPAAAGTHWLNIKNVAEKCNEVQGVQVVAGNVEHEDASQGFSLRVHYILSVFTLVIDVVLEENIRESTCLLHLRRTCGAKSTERSQLAAIDPLILNDLPDELLLIICRYVLSIPERLYLEAVDERGIRCPNLKDIAAGLLFTNRHLSCLAEPILYEENTIDISQQPRDVIHFLESLPQRNLERIRQIYLPRVNSGKSPVINTLSTILRQRMSLDSISIPSPGRLLTSRYMDYYLHARLHNSPHYGLLSIIYIML</sequence>